<accession>A0A9Q3W4W1</accession>
<dbReference type="GO" id="GO:0003700">
    <property type="term" value="F:DNA-binding transcription factor activity"/>
    <property type="evidence" value="ECO:0007669"/>
    <property type="project" value="InterPro"/>
</dbReference>
<evidence type="ECO:0000259" key="4">
    <source>
        <dbReference type="PROSITE" id="PS01124"/>
    </source>
</evidence>
<keyword evidence="2" id="KW-0238">DNA-binding</keyword>
<dbReference type="Proteomes" id="UP001107961">
    <property type="component" value="Unassembled WGS sequence"/>
</dbReference>
<name>A0A9Q3W4W1_9GAMM</name>
<sequence>MLDQSSEPQSDLSRSSNADLISELLAGMRLRGLRYHRLRLTPPFGVRFGEGGTPRAHFHFVARGQAYLRGEDGVLNELNHGAAVLMPRDAPHALLSEPALPCRHITGFDAAALCDAVNDVQSCDPDTCRSQDTLIFSGCMELDLGSLHPLVSLMPAVMRVDPQADRQSELLPILEAMEQEVCGQRAGFASILTRLAEVVAAAIIRSWVECGCGDASGWVEALRDPRLGGVIAALHREPGRHWTVESMAREMGVSRSVFAERFLAVTGITPLRYVTELRMRLASQWLTRERLPVEDVAERLGYSSQAAFSRAFKRTTGHSPGAYRAALPHQSEET</sequence>
<dbReference type="InterPro" id="IPR018062">
    <property type="entry name" value="HTH_AraC-typ_CS"/>
</dbReference>
<dbReference type="Pfam" id="PF12833">
    <property type="entry name" value="HTH_18"/>
    <property type="match status" value="1"/>
</dbReference>
<feature type="domain" description="HTH araC/xylS-type" evidence="4">
    <location>
        <begin position="228"/>
        <end position="326"/>
    </location>
</feature>
<keyword evidence="1" id="KW-0805">Transcription regulation</keyword>
<dbReference type="SUPFAM" id="SSF51182">
    <property type="entry name" value="RmlC-like cupins"/>
    <property type="match status" value="1"/>
</dbReference>
<keyword evidence="6" id="KW-1185">Reference proteome</keyword>
<organism evidence="5 6">
    <name type="scientific">Alloalcanivorax xenomutans</name>
    <dbReference type="NCBI Taxonomy" id="1094342"/>
    <lineage>
        <taxon>Bacteria</taxon>
        <taxon>Pseudomonadati</taxon>
        <taxon>Pseudomonadota</taxon>
        <taxon>Gammaproteobacteria</taxon>
        <taxon>Oceanospirillales</taxon>
        <taxon>Alcanivoracaceae</taxon>
        <taxon>Alloalcanivorax</taxon>
    </lineage>
</organism>
<evidence type="ECO:0000256" key="2">
    <source>
        <dbReference type="ARBA" id="ARBA00023125"/>
    </source>
</evidence>
<protein>
    <submittedName>
        <fullName evidence="5">AraC family transcriptional regulator</fullName>
    </submittedName>
</protein>
<dbReference type="InterPro" id="IPR020449">
    <property type="entry name" value="Tscrpt_reg_AraC-type_HTH"/>
</dbReference>
<dbReference type="EMBL" id="JAJVKT010000011">
    <property type="protein sequence ID" value="MCE7509049.1"/>
    <property type="molecule type" value="Genomic_DNA"/>
</dbReference>
<proteinExistence type="predicted"/>
<dbReference type="PANTHER" id="PTHR46796:SF7">
    <property type="entry name" value="ARAC FAMILY TRANSCRIPTIONAL REGULATOR"/>
    <property type="match status" value="1"/>
</dbReference>
<dbReference type="InterPro" id="IPR018060">
    <property type="entry name" value="HTH_AraC"/>
</dbReference>
<reference evidence="5" key="1">
    <citation type="submission" date="2022-01" db="EMBL/GenBank/DDBJ databases">
        <authorList>
            <person name="Karlyshev A.V."/>
            <person name="Jaspars M."/>
        </authorList>
    </citation>
    <scope>NUCLEOTIDE SEQUENCE</scope>
    <source>
        <strain evidence="5">AGSA3-2</strain>
    </source>
</reference>
<evidence type="ECO:0000313" key="5">
    <source>
        <dbReference type="EMBL" id="MCE7509049.1"/>
    </source>
</evidence>
<dbReference type="Gene3D" id="1.10.10.60">
    <property type="entry name" value="Homeodomain-like"/>
    <property type="match status" value="1"/>
</dbReference>
<dbReference type="AlphaFoldDB" id="A0A9Q3W4W1"/>
<evidence type="ECO:0000256" key="3">
    <source>
        <dbReference type="ARBA" id="ARBA00023163"/>
    </source>
</evidence>
<dbReference type="GO" id="GO:0043565">
    <property type="term" value="F:sequence-specific DNA binding"/>
    <property type="evidence" value="ECO:0007669"/>
    <property type="project" value="InterPro"/>
</dbReference>
<dbReference type="Pfam" id="PF12852">
    <property type="entry name" value="Cupin_6"/>
    <property type="match status" value="1"/>
</dbReference>
<evidence type="ECO:0000313" key="6">
    <source>
        <dbReference type="Proteomes" id="UP001107961"/>
    </source>
</evidence>
<dbReference type="PANTHER" id="PTHR46796">
    <property type="entry name" value="HTH-TYPE TRANSCRIPTIONAL ACTIVATOR RHAS-RELATED"/>
    <property type="match status" value="1"/>
</dbReference>
<dbReference type="InterPro" id="IPR032783">
    <property type="entry name" value="AraC_lig"/>
</dbReference>
<keyword evidence="3" id="KW-0804">Transcription</keyword>
<dbReference type="InterPro" id="IPR009057">
    <property type="entry name" value="Homeodomain-like_sf"/>
</dbReference>
<dbReference type="InterPro" id="IPR050204">
    <property type="entry name" value="AraC_XylS_family_regulators"/>
</dbReference>
<gene>
    <name evidence="5" type="ORF">LZG35_10420</name>
</gene>
<dbReference type="PRINTS" id="PR00032">
    <property type="entry name" value="HTHARAC"/>
</dbReference>
<dbReference type="InterPro" id="IPR011051">
    <property type="entry name" value="RmlC_Cupin_sf"/>
</dbReference>
<dbReference type="RefSeq" id="WP_080530616.1">
    <property type="nucleotide sequence ID" value="NZ_CBDDTQ010000001.1"/>
</dbReference>
<dbReference type="SUPFAM" id="SSF46689">
    <property type="entry name" value="Homeodomain-like"/>
    <property type="match status" value="2"/>
</dbReference>
<comment type="caution">
    <text evidence="5">The sequence shown here is derived from an EMBL/GenBank/DDBJ whole genome shotgun (WGS) entry which is preliminary data.</text>
</comment>
<dbReference type="PROSITE" id="PS00041">
    <property type="entry name" value="HTH_ARAC_FAMILY_1"/>
    <property type="match status" value="1"/>
</dbReference>
<dbReference type="SMART" id="SM00342">
    <property type="entry name" value="HTH_ARAC"/>
    <property type="match status" value="1"/>
</dbReference>
<dbReference type="KEGG" id="axe:P40_06100"/>
<evidence type="ECO:0000256" key="1">
    <source>
        <dbReference type="ARBA" id="ARBA00023015"/>
    </source>
</evidence>
<dbReference type="PROSITE" id="PS01124">
    <property type="entry name" value="HTH_ARAC_FAMILY_2"/>
    <property type="match status" value="1"/>
</dbReference>